<accession>A0A9Q0M635</accession>
<dbReference type="InterPro" id="IPR015425">
    <property type="entry name" value="FH2_Formin"/>
</dbReference>
<dbReference type="SMART" id="SM00498">
    <property type="entry name" value="FH2"/>
    <property type="match status" value="1"/>
</dbReference>
<dbReference type="AlphaFoldDB" id="A0A9Q0M635"/>
<proteinExistence type="predicted"/>
<feature type="domain" description="GBD/FH3" evidence="3">
    <location>
        <begin position="1"/>
        <end position="398"/>
    </location>
</feature>
<dbReference type="Gene3D" id="1.25.10.10">
    <property type="entry name" value="Leucine-rich Repeat Variant"/>
    <property type="match status" value="1"/>
</dbReference>
<dbReference type="InterPro" id="IPR010472">
    <property type="entry name" value="FH3_dom"/>
</dbReference>
<dbReference type="Proteomes" id="UP001142055">
    <property type="component" value="Chromosome 2"/>
</dbReference>
<dbReference type="InterPro" id="IPR010473">
    <property type="entry name" value="GTPase-bd"/>
</dbReference>
<name>A0A9Q0M635_BLOTA</name>
<dbReference type="Pfam" id="PF06371">
    <property type="entry name" value="Drf_GBD"/>
    <property type="match status" value="1"/>
</dbReference>
<reference evidence="5" key="1">
    <citation type="submission" date="2022-12" db="EMBL/GenBank/DDBJ databases">
        <title>Genome assemblies of Blomia tropicalis.</title>
        <authorList>
            <person name="Cui Y."/>
        </authorList>
    </citation>
    <scope>NUCLEOTIDE SEQUENCE</scope>
    <source>
        <tissue evidence="5">Adult mites</tissue>
    </source>
</reference>
<dbReference type="PANTHER" id="PTHR45691">
    <property type="entry name" value="PROTEIN DIAPHANOUS"/>
    <property type="match status" value="1"/>
</dbReference>
<dbReference type="InterPro" id="IPR014768">
    <property type="entry name" value="GBD/FH3_dom"/>
</dbReference>
<dbReference type="InterPro" id="IPR051412">
    <property type="entry name" value="Formin_Homology_Diaphanous_sf"/>
</dbReference>
<comment type="caution">
    <text evidence="5">The sequence shown here is derived from an EMBL/GenBank/DDBJ whole genome shotgun (WGS) entry which is preliminary data.</text>
</comment>
<feature type="compositionally biased region" description="Pro residues" evidence="2">
    <location>
        <begin position="491"/>
        <end position="555"/>
    </location>
</feature>
<feature type="region of interest" description="Disordered" evidence="2">
    <location>
        <begin position="1013"/>
        <end position="1046"/>
    </location>
</feature>
<dbReference type="GO" id="GO:0030041">
    <property type="term" value="P:actin filament polymerization"/>
    <property type="evidence" value="ECO:0007669"/>
    <property type="project" value="TreeGrafter"/>
</dbReference>
<dbReference type="SUPFAM" id="SSF101447">
    <property type="entry name" value="Formin homology 2 domain (FH2 domain)"/>
    <property type="match status" value="1"/>
</dbReference>
<keyword evidence="6" id="KW-1185">Reference proteome</keyword>
<dbReference type="PANTHER" id="PTHR45691:SF6">
    <property type="entry name" value="PROTEIN DIAPHANOUS"/>
    <property type="match status" value="1"/>
</dbReference>
<evidence type="ECO:0000256" key="2">
    <source>
        <dbReference type="SAM" id="MobiDB-lite"/>
    </source>
</evidence>
<dbReference type="Gene3D" id="6.10.30.30">
    <property type="match status" value="1"/>
</dbReference>
<dbReference type="Pfam" id="PF02181">
    <property type="entry name" value="FH2"/>
    <property type="match status" value="1"/>
</dbReference>
<dbReference type="InterPro" id="IPR011989">
    <property type="entry name" value="ARM-like"/>
</dbReference>
<dbReference type="PROSITE" id="PS51444">
    <property type="entry name" value="FH2"/>
    <property type="match status" value="1"/>
</dbReference>
<evidence type="ECO:0000259" key="3">
    <source>
        <dbReference type="PROSITE" id="PS51232"/>
    </source>
</evidence>
<keyword evidence="1" id="KW-0175">Coiled coil</keyword>
<dbReference type="GO" id="GO:0005884">
    <property type="term" value="C:actin filament"/>
    <property type="evidence" value="ECO:0007669"/>
    <property type="project" value="TreeGrafter"/>
</dbReference>
<evidence type="ECO:0000313" key="5">
    <source>
        <dbReference type="EMBL" id="KAJ6219664.1"/>
    </source>
</evidence>
<evidence type="ECO:0000256" key="1">
    <source>
        <dbReference type="SAM" id="Coils"/>
    </source>
</evidence>
<evidence type="ECO:0000259" key="4">
    <source>
        <dbReference type="PROSITE" id="PS51444"/>
    </source>
</evidence>
<dbReference type="Gene3D" id="1.20.58.2220">
    <property type="entry name" value="Formin, FH2 domain"/>
    <property type="match status" value="1"/>
</dbReference>
<feature type="region of interest" description="Disordered" evidence="2">
    <location>
        <begin position="476"/>
        <end position="560"/>
    </location>
</feature>
<sequence>MNLRGEQREPLRAKSLLEKQFMLRQKLKMSDHQRSEKAPLKKTDSAFSIMMPNKKPKFKSVNDYVNFLQMSNRSIMSKEMHDCIRGLRFDLTYQPVSWLIDFGKNDGHIYLLGVVRKVSTQFGKQQPVQQLTNVDKKPEQLLTDCILCLHAFMNNIPGFNYVFEHKDSFLILVGALNPRHPQTMMRILEMLAAVSLVKNGVERVLEAFSDSVIEAGRETMRFTIIVEGLKRWNKDREGLLLAISSMQLINSIITSHDELDHRVHIRSEIYRTRDESGALDFRYFVNEFEPKCHQLKDSEDNIPEMRSFYTLFSVFLQNKDEDFDELANRFENCVRVEFDNIDDCFQLLRQTVMNTNVEPSLLSILQLILFIREDQRYAHYLLIEECLLQIVFHKSGVDPDFKKSRFEGLECDAILDTIVKRLKENEEVMSVEMNQKVEEAITAKLEADAQSSQKDKIIEQLQEEIRKLKENLSTEFNTGTISKEKTSQLAPIPPPPPPPPNSSGLPIPPPPPPPGFSSVPPPPPPPPPSGSSSSGPPPPPPPPGIGMPPPPPPPGGGLFAPVAPEFPYNIERVNYNVKERFRKPNWTKLPAQKVDEQSIWADVKSDKVFVTDDITQLIVRDFAIKQTNTSSSFSTATINRKKKVITCRVLDDKTAHKFGILLGSLKISGEDFINNLITMNEEHLSENILTQVANYIPTQEQYQMLCTEAQNVPFNEWHPAEHFAYVLGSVQGLDKRIKAILFKMKFPEALQEAKKSIVAFTAASSELRESSKFALFIKLVLSIGNFMNTGSRNARSIGFEISFLPNLIGTKTVDNQQTLLHVIASLLEQKYHDSFRFYEDLIHLDMASKASPEVIVKNLLFIKSSLRDLGTYLDVFKPHNKHDRFVEVMTVFKESAQQQYELLNGMFGKMESQYQLLGKYFTFDPKKYPMEDCFSDLKLFKDQYIQVINENQAIRELEEKKRRAKEIKAKVEKEKRERKEKIDLRNMNDANKDDKGVMDELVKSLHTGTAFARYKRIRPEHKAMQERRPKLNRSRSRGSLERNALY</sequence>
<dbReference type="OMA" id="TPSIKMK"/>
<dbReference type="Gene3D" id="1.20.58.630">
    <property type="match status" value="1"/>
</dbReference>
<feature type="domain" description="FH2" evidence="4">
    <location>
        <begin position="571"/>
        <end position="970"/>
    </location>
</feature>
<dbReference type="PROSITE" id="PS51232">
    <property type="entry name" value="GBD_FH3"/>
    <property type="match status" value="1"/>
</dbReference>
<dbReference type="GO" id="GO:0031267">
    <property type="term" value="F:small GTPase binding"/>
    <property type="evidence" value="ECO:0007669"/>
    <property type="project" value="InterPro"/>
</dbReference>
<dbReference type="SUPFAM" id="SSF48371">
    <property type="entry name" value="ARM repeat"/>
    <property type="match status" value="1"/>
</dbReference>
<dbReference type="EMBL" id="JAPWDV010000002">
    <property type="protein sequence ID" value="KAJ6219664.1"/>
    <property type="molecule type" value="Genomic_DNA"/>
</dbReference>
<evidence type="ECO:0000313" key="6">
    <source>
        <dbReference type="Proteomes" id="UP001142055"/>
    </source>
</evidence>
<organism evidence="5 6">
    <name type="scientific">Blomia tropicalis</name>
    <name type="common">Mite</name>
    <dbReference type="NCBI Taxonomy" id="40697"/>
    <lineage>
        <taxon>Eukaryota</taxon>
        <taxon>Metazoa</taxon>
        <taxon>Ecdysozoa</taxon>
        <taxon>Arthropoda</taxon>
        <taxon>Chelicerata</taxon>
        <taxon>Arachnida</taxon>
        <taxon>Acari</taxon>
        <taxon>Acariformes</taxon>
        <taxon>Sarcoptiformes</taxon>
        <taxon>Astigmata</taxon>
        <taxon>Glycyphagoidea</taxon>
        <taxon>Echimyopodidae</taxon>
        <taxon>Blomia</taxon>
    </lineage>
</organism>
<protein>
    <submittedName>
        <fullName evidence="5">Uncharacterized protein</fullName>
    </submittedName>
</protein>
<feature type="coiled-coil region" evidence="1">
    <location>
        <begin position="947"/>
        <end position="984"/>
    </location>
</feature>
<dbReference type="InterPro" id="IPR016024">
    <property type="entry name" value="ARM-type_fold"/>
</dbReference>
<dbReference type="Gene3D" id="1.10.238.150">
    <property type="entry name" value="Formin, FH3 diaphanous domain"/>
    <property type="match status" value="1"/>
</dbReference>
<gene>
    <name evidence="5" type="ORF">RDWZM_005476</name>
</gene>
<dbReference type="InterPro" id="IPR042201">
    <property type="entry name" value="FH2_Formin_sf"/>
</dbReference>
<dbReference type="Pfam" id="PF06367">
    <property type="entry name" value="Drf_FH3"/>
    <property type="match status" value="2"/>
</dbReference>
<dbReference type="GO" id="GO:0003779">
    <property type="term" value="F:actin binding"/>
    <property type="evidence" value="ECO:0007669"/>
    <property type="project" value="InterPro"/>
</dbReference>
<feature type="compositionally biased region" description="Basic and acidic residues" evidence="2">
    <location>
        <begin position="1020"/>
        <end position="1029"/>
    </location>
</feature>
<dbReference type="SMART" id="SM01140">
    <property type="entry name" value="Drf_GBD"/>
    <property type="match status" value="1"/>
</dbReference>
<dbReference type="SMART" id="SM01139">
    <property type="entry name" value="Drf_FH3"/>
    <property type="match status" value="1"/>
</dbReference>